<accession>A0A8K0KPN8</accession>
<comment type="caution">
    <text evidence="3">The sequence shown here is derived from an EMBL/GenBank/DDBJ whole genome shotgun (WGS) entry which is preliminary data.</text>
</comment>
<evidence type="ECO:0000259" key="2">
    <source>
        <dbReference type="Pfam" id="PF13842"/>
    </source>
</evidence>
<protein>
    <recommendedName>
        <fullName evidence="2">PiggyBac transposable element-derived protein 4 C-terminal zinc-finger domain-containing protein</fullName>
    </recommendedName>
</protein>
<dbReference type="OrthoDB" id="6430619at2759"/>
<dbReference type="EMBL" id="KZ309191">
    <property type="protein sequence ID" value="KAG8237596.1"/>
    <property type="molecule type" value="Genomic_DNA"/>
</dbReference>
<sequence length="219" mass="24979">MGRSFRDFDSSERSLGEHVGCGDRRNSPEHTFDLPSHILDKRGLGNEAISCCPDNFASTEEYVHWVSSANHQGITIERSNRSSQYGLLWEKNPRLVQRTTDAVGTVKITHRGIPTVLKKGEVVSAKCGKLVALKWRDKRDVSMLTTRHSIEMQPITALYQHFIQENPQTGTFKVGRRKCVVCTKSGTRKETRYRCKNYLGTPSLCLDPCFERYHTQVNY</sequence>
<feature type="domain" description="PiggyBac transposable element-derived protein 4 C-terminal zinc-finger" evidence="2">
    <location>
        <begin position="175"/>
        <end position="214"/>
    </location>
</feature>
<evidence type="ECO:0000256" key="1">
    <source>
        <dbReference type="SAM" id="MobiDB-lite"/>
    </source>
</evidence>
<gene>
    <name evidence="3" type="ORF">J437_LFUL012394</name>
</gene>
<feature type="region of interest" description="Disordered" evidence="1">
    <location>
        <begin position="1"/>
        <end position="32"/>
    </location>
</feature>
<reference evidence="3" key="1">
    <citation type="submission" date="2013-04" db="EMBL/GenBank/DDBJ databases">
        <authorList>
            <person name="Qu J."/>
            <person name="Murali S.C."/>
            <person name="Bandaranaike D."/>
            <person name="Bellair M."/>
            <person name="Blankenburg K."/>
            <person name="Chao H."/>
            <person name="Dinh H."/>
            <person name="Doddapaneni H."/>
            <person name="Downs B."/>
            <person name="Dugan-Rocha S."/>
            <person name="Elkadiri S."/>
            <person name="Gnanaolivu R.D."/>
            <person name="Hernandez B."/>
            <person name="Javaid M."/>
            <person name="Jayaseelan J.C."/>
            <person name="Lee S."/>
            <person name="Li M."/>
            <person name="Ming W."/>
            <person name="Munidasa M."/>
            <person name="Muniz J."/>
            <person name="Nguyen L."/>
            <person name="Ongeri F."/>
            <person name="Osuji N."/>
            <person name="Pu L.-L."/>
            <person name="Puazo M."/>
            <person name="Qu C."/>
            <person name="Quiroz J."/>
            <person name="Raj R."/>
            <person name="Weissenberger G."/>
            <person name="Xin Y."/>
            <person name="Zou X."/>
            <person name="Han Y."/>
            <person name="Richards S."/>
            <person name="Worley K."/>
            <person name="Muzny D."/>
            <person name="Gibbs R."/>
        </authorList>
    </citation>
    <scope>NUCLEOTIDE SEQUENCE</scope>
    <source>
        <strain evidence="3">Sampled in the wild</strain>
    </source>
</reference>
<proteinExistence type="predicted"/>
<reference evidence="3" key="2">
    <citation type="submission" date="2017-10" db="EMBL/GenBank/DDBJ databases">
        <title>Ladona fulva Genome sequencing and assembly.</title>
        <authorList>
            <person name="Murali S."/>
            <person name="Richards S."/>
            <person name="Bandaranaike D."/>
            <person name="Bellair M."/>
            <person name="Blankenburg K."/>
            <person name="Chao H."/>
            <person name="Dinh H."/>
            <person name="Doddapaneni H."/>
            <person name="Dugan-Rocha S."/>
            <person name="Elkadiri S."/>
            <person name="Gnanaolivu R."/>
            <person name="Hernandez B."/>
            <person name="Skinner E."/>
            <person name="Javaid M."/>
            <person name="Lee S."/>
            <person name="Li M."/>
            <person name="Ming W."/>
            <person name="Munidasa M."/>
            <person name="Muniz J."/>
            <person name="Nguyen L."/>
            <person name="Hughes D."/>
            <person name="Osuji N."/>
            <person name="Pu L.-L."/>
            <person name="Puazo M."/>
            <person name="Qu C."/>
            <person name="Quiroz J."/>
            <person name="Raj R."/>
            <person name="Weissenberger G."/>
            <person name="Xin Y."/>
            <person name="Zou X."/>
            <person name="Han Y."/>
            <person name="Worley K."/>
            <person name="Muzny D."/>
            <person name="Gibbs R."/>
        </authorList>
    </citation>
    <scope>NUCLEOTIDE SEQUENCE</scope>
    <source>
        <strain evidence="3">Sampled in the wild</strain>
    </source>
</reference>
<evidence type="ECO:0000313" key="4">
    <source>
        <dbReference type="Proteomes" id="UP000792457"/>
    </source>
</evidence>
<organism evidence="3 4">
    <name type="scientific">Ladona fulva</name>
    <name type="common">Scarce chaser dragonfly</name>
    <name type="synonym">Libellula fulva</name>
    <dbReference type="NCBI Taxonomy" id="123851"/>
    <lineage>
        <taxon>Eukaryota</taxon>
        <taxon>Metazoa</taxon>
        <taxon>Ecdysozoa</taxon>
        <taxon>Arthropoda</taxon>
        <taxon>Hexapoda</taxon>
        <taxon>Insecta</taxon>
        <taxon>Pterygota</taxon>
        <taxon>Palaeoptera</taxon>
        <taxon>Odonata</taxon>
        <taxon>Epiprocta</taxon>
        <taxon>Anisoptera</taxon>
        <taxon>Libelluloidea</taxon>
        <taxon>Libellulidae</taxon>
        <taxon>Ladona</taxon>
    </lineage>
</organism>
<dbReference type="InterPro" id="IPR032718">
    <property type="entry name" value="PGBD4_Znf_C"/>
</dbReference>
<evidence type="ECO:0000313" key="3">
    <source>
        <dbReference type="EMBL" id="KAG8237596.1"/>
    </source>
</evidence>
<name>A0A8K0KPN8_LADFU</name>
<keyword evidence="4" id="KW-1185">Reference proteome</keyword>
<dbReference type="Proteomes" id="UP000792457">
    <property type="component" value="Unassembled WGS sequence"/>
</dbReference>
<dbReference type="Pfam" id="PF13842">
    <property type="entry name" value="zf-Tnp_2"/>
    <property type="match status" value="1"/>
</dbReference>
<dbReference type="AlphaFoldDB" id="A0A8K0KPN8"/>